<dbReference type="EMBL" id="CM051397">
    <property type="protein sequence ID" value="KAJ4719530.1"/>
    <property type="molecule type" value="Genomic_DNA"/>
</dbReference>
<reference evidence="1 2" key="1">
    <citation type="journal article" date="2023" name="Science">
        <title>Complex scaffold remodeling in plant triterpene biosynthesis.</title>
        <authorList>
            <person name="De La Pena R."/>
            <person name="Hodgson H."/>
            <person name="Liu J.C."/>
            <person name="Stephenson M.J."/>
            <person name="Martin A.C."/>
            <person name="Owen C."/>
            <person name="Harkess A."/>
            <person name="Leebens-Mack J."/>
            <person name="Jimenez L.E."/>
            <person name="Osbourn A."/>
            <person name="Sattely E.S."/>
        </authorList>
    </citation>
    <scope>NUCLEOTIDE SEQUENCE [LARGE SCALE GENOMIC DNA]</scope>
    <source>
        <strain evidence="2">cv. JPN11</strain>
        <tissue evidence="1">Leaf</tissue>
    </source>
</reference>
<evidence type="ECO:0000313" key="1">
    <source>
        <dbReference type="EMBL" id="KAJ4719530.1"/>
    </source>
</evidence>
<gene>
    <name evidence="1" type="ORF">OWV82_007498</name>
</gene>
<dbReference type="Proteomes" id="UP001164539">
    <property type="component" value="Chromosome 4"/>
</dbReference>
<comment type="caution">
    <text evidence="1">The sequence shown here is derived from an EMBL/GenBank/DDBJ whole genome shotgun (WGS) entry which is preliminary data.</text>
</comment>
<protein>
    <submittedName>
        <fullName evidence="1">DUF679 domain membrane protein 7</fullName>
    </submittedName>
</protein>
<keyword evidence="2" id="KW-1185">Reference proteome</keyword>
<name>A0ACC1Y723_MELAZ</name>
<evidence type="ECO:0000313" key="2">
    <source>
        <dbReference type="Proteomes" id="UP001164539"/>
    </source>
</evidence>
<organism evidence="1 2">
    <name type="scientific">Melia azedarach</name>
    <name type="common">Chinaberry tree</name>
    <dbReference type="NCBI Taxonomy" id="155640"/>
    <lineage>
        <taxon>Eukaryota</taxon>
        <taxon>Viridiplantae</taxon>
        <taxon>Streptophyta</taxon>
        <taxon>Embryophyta</taxon>
        <taxon>Tracheophyta</taxon>
        <taxon>Spermatophyta</taxon>
        <taxon>Magnoliopsida</taxon>
        <taxon>eudicotyledons</taxon>
        <taxon>Gunneridae</taxon>
        <taxon>Pentapetalae</taxon>
        <taxon>rosids</taxon>
        <taxon>malvids</taxon>
        <taxon>Sapindales</taxon>
        <taxon>Meliaceae</taxon>
        <taxon>Melia</taxon>
    </lineage>
</organism>
<accession>A0ACC1Y723</accession>
<sequence>MAPKAGGHKSLSTAANLANLLPTGTVLAFQALVPSFTNNGTCLPAHKYLTLGSIVVCSIACFLSSFTDSFIGDNGKLYYGIATIRCLYVFNKGKDDDSDDEDNNHCGDHKEANDEEKQKKENRGKDTGQRDDLWRYQGVDLRKYVITPIDFVHAFASLLVFLVFATGNSDVQSCVLPEAGANAHALMINLPLGVGALASFLFMLFPTKRRGIGYADTGRQPSSYKDQKSSPKPNHEPQ</sequence>
<proteinExistence type="predicted"/>